<comment type="subcellular location">
    <subcellularLocation>
        <location evidence="1">Membrane</location>
        <topology evidence="1">Single-pass type IV membrane protein</topology>
    </subcellularLocation>
</comment>
<evidence type="ECO:0000256" key="9">
    <source>
        <dbReference type="SAM" id="MobiDB-lite"/>
    </source>
</evidence>
<dbReference type="Gene3D" id="1.20.5.110">
    <property type="match status" value="1"/>
</dbReference>
<comment type="caution">
    <text evidence="12">The sequence shown here is derived from an EMBL/GenBank/DDBJ whole genome shotgun (WGS) entry which is preliminary data.</text>
</comment>
<feature type="transmembrane region" description="Helical" evidence="10">
    <location>
        <begin position="324"/>
        <end position="344"/>
    </location>
</feature>
<evidence type="ECO:0000256" key="3">
    <source>
        <dbReference type="ARBA" id="ARBA00022448"/>
    </source>
</evidence>
<dbReference type="EMBL" id="BRXX01000535">
    <property type="protein sequence ID" value="GMI15911.1"/>
    <property type="molecule type" value="Genomic_DNA"/>
</dbReference>
<dbReference type="PROSITE" id="PS50192">
    <property type="entry name" value="T_SNARE"/>
    <property type="match status" value="1"/>
</dbReference>
<evidence type="ECO:0000256" key="2">
    <source>
        <dbReference type="ARBA" id="ARBA00009063"/>
    </source>
</evidence>
<dbReference type="GO" id="GO:0015031">
    <property type="term" value="P:protein transport"/>
    <property type="evidence" value="ECO:0007669"/>
    <property type="project" value="UniProtKB-KW"/>
</dbReference>
<gene>
    <name evidence="12" type="ORF">TrVE_jg8847</name>
</gene>
<evidence type="ECO:0000256" key="10">
    <source>
        <dbReference type="SAM" id="Phobius"/>
    </source>
</evidence>
<feature type="region of interest" description="Disordered" evidence="9">
    <location>
        <begin position="169"/>
        <end position="243"/>
    </location>
</feature>
<evidence type="ECO:0000256" key="8">
    <source>
        <dbReference type="ARBA" id="ARBA00023136"/>
    </source>
</evidence>
<evidence type="ECO:0000256" key="4">
    <source>
        <dbReference type="ARBA" id="ARBA00022692"/>
    </source>
</evidence>
<dbReference type="PANTHER" id="PTHR15959:SF0">
    <property type="entry name" value="SYNTAXIN-18"/>
    <property type="match status" value="1"/>
</dbReference>
<evidence type="ECO:0000259" key="11">
    <source>
        <dbReference type="PROSITE" id="PS50192"/>
    </source>
</evidence>
<evidence type="ECO:0000256" key="7">
    <source>
        <dbReference type="ARBA" id="ARBA00023054"/>
    </source>
</evidence>
<keyword evidence="5" id="KW-0653">Protein transport</keyword>
<comment type="similarity">
    <text evidence="2">Belongs to the syntaxin family.</text>
</comment>
<feature type="compositionally biased region" description="Basic and acidic residues" evidence="9">
    <location>
        <begin position="172"/>
        <end position="182"/>
    </location>
</feature>
<keyword evidence="3" id="KW-0813">Transport</keyword>
<sequence length="345" mass="37903">MIDRLPELLEITGVSHKSSTGDNPAEAGNAAPLDSILLLNCSTNGRPIKQISPSSYNSLTSSISNSISETYRTSISSSMALRDPPQFMSFVSSTLNIISRLKPKEDDTQEAEHERNVKNMLMGQIKGASEIYNRSMEDTNGIFKREERRVREIDLLGVDELSKEEAEEAKELDDFFNERGGDGDLLDFGNGGDQDDDDDNDDDDDGDGVVLHRSVSISSSPTPKPKPEPKPDRSSERANPESEVLELEGSLLLNNLQSTLDAAESLETQMSTITQLLTSFTDIVQQQSEQIQGIERDAITAVDSVEKGGGELEKARERGERGSYWMPMVIAGLGVVLMLFNQMIP</sequence>
<keyword evidence="4 10" id="KW-0812">Transmembrane</keyword>
<evidence type="ECO:0000256" key="6">
    <source>
        <dbReference type="ARBA" id="ARBA00022989"/>
    </source>
</evidence>
<keyword evidence="7" id="KW-0175">Coiled coil</keyword>
<evidence type="ECO:0000313" key="12">
    <source>
        <dbReference type="EMBL" id="GMI15911.1"/>
    </source>
</evidence>
<dbReference type="GO" id="GO:0031201">
    <property type="term" value="C:SNARE complex"/>
    <property type="evidence" value="ECO:0007669"/>
    <property type="project" value="TreeGrafter"/>
</dbReference>
<keyword evidence="8 10" id="KW-0472">Membrane</keyword>
<dbReference type="PANTHER" id="PTHR15959">
    <property type="entry name" value="SYNTAXIN-18"/>
    <property type="match status" value="1"/>
</dbReference>
<protein>
    <recommendedName>
        <fullName evidence="11">t-SNARE coiled-coil homology domain-containing protein</fullName>
    </recommendedName>
</protein>
<keyword evidence="13" id="KW-1185">Reference proteome</keyword>
<dbReference type="AlphaFoldDB" id="A0A9W7FPY8"/>
<proteinExistence type="inferred from homology"/>
<name>A0A9W7FPY8_9STRA</name>
<reference evidence="13" key="1">
    <citation type="journal article" date="2023" name="Commun. Biol.">
        <title>Genome analysis of Parmales, the sister group of diatoms, reveals the evolutionary specialization of diatoms from phago-mixotrophs to photoautotrophs.</title>
        <authorList>
            <person name="Ban H."/>
            <person name="Sato S."/>
            <person name="Yoshikawa S."/>
            <person name="Yamada K."/>
            <person name="Nakamura Y."/>
            <person name="Ichinomiya M."/>
            <person name="Sato N."/>
            <person name="Blanc-Mathieu R."/>
            <person name="Endo H."/>
            <person name="Kuwata A."/>
            <person name="Ogata H."/>
        </authorList>
    </citation>
    <scope>NUCLEOTIDE SEQUENCE [LARGE SCALE GENOMIC DNA]</scope>
    <source>
        <strain evidence="13">NIES 3699</strain>
    </source>
</reference>
<feature type="compositionally biased region" description="Acidic residues" evidence="9">
    <location>
        <begin position="193"/>
        <end position="207"/>
    </location>
</feature>
<dbReference type="Proteomes" id="UP001165160">
    <property type="component" value="Unassembled WGS sequence"/>
</dbReference>
<evidence type="ECO:0000256" key="5">
    <source>
        <dbReference type="ARBA" id="ARBA00022927"/>
    </source>
</evidence>
<feature type="domain" description="T-SNARE coiled-coil homology" evidence="11">
    <location>
        <begin position="253"/>
        <end position="315"/>
    </location>
</feature>
<dbReference type="GO" id="GO:0005783">
    <property type="term" value="C:endoplasmic reticulum"/>
    <property type="evidence" value="ECO:0007669"/>
    <property type="project" value="TreeGrafter"/>
</dbReference>
<accession>A0A9W7FPY8</accession>
<evidence type="ECO:0000256" key="1">
    <source>
        <dbReference type="ARBA" id="ARBA00004211"/>
    </source>
</evidence>
<dbReference type="GO" id="GO:0006890">
    <property type="term" value="P:retrograde vesicle-mediated transport, Golgi to endoplasmic reticulum"/>
    <property type="evidence" value="ECO:0007669"/>
    <property type="project" value="TreeGrafter"/>
</dbReference>
<keyword evidence="6 10" id="KW-1133">Transmembrane helix</keyword>
<dbReference type="InterPro" id="IPR000727">
    <property type="entry name" value="T_SNARE_dom"/>
</dbReference>
<feature type="compositionally biased region" description="Basic and acidic residues" evidence="9">
    <location>
        <begin position="225"/>
        <end position="240"/>
    </location>
</feature>
<evidence type="ECO:0000313" key="13">
    <source>
        <dbReference type="Proteomes" id="UP001165160"/>
    </source>
</evidence>
<dbReference type="SUPFAM" id="SSF58038">
    <property type="entry name" value="SNARE fusion complex"/>
    <property type="match status" value="1"/>
</dbReference>
<organism evidence="12 13">
    <name type="scientific">Triparma verrucosa</name>
    <dbReference type="NCBI Taxonomy" id="1606542"/>
    <lineage>
        <taxon>Eukaryota</taxon>
        <taxon>Sar</taxon>
        <taxon>Stramenopiles</taxon>
        <taxon>Ochrophyta</taxon>
        <taxon>Bolidophyceae</taxon>
        <taxon>Parmales</taxon>
        <taxon>Triparmaceae</taxon>
        <taxon>Triparma</taxon>
    </lineage>
</organism>